<dbReference type="EMBL" id="BHXC01000006">
    <property type="protein sequence ID" value="GCB92020.1"/>
    <property type="molecule type" value="Genomic_DNA"/>
</dbReference>
<comment type="caution">
    <text evidence="4">The sequence shown here is derived from an EMBL/GenBank/DDBJ whole genome shotgun (WGS) entry which is preliminary data.</text>
</comment>
<evidence type="ECO:0000259" key="3">
    <source>
        <dbReference type="PROSITE" id="PS50943"/>
    </source>
</evidence>
<evidence type="ECO:0000256" key="1">
    <source>
        <dbReference type="SAM" id="MobiDB-lite"/>
    </source>
</evidence>
<dbReference type="CDD" id="cd00093">
    <property type="entry name" value="HTH_XRE"/>
    <property type="match status" value="1"/>
</dbReference>
<dbReference type="RefSeq" id="WP_045788068.1">
    <property type="nucleotide sequence ID" value="NZ_BHXC01000006.1"/>
</dbReference>
<reference evidence="4 5" key="1">
    <citation type="journal article" date="2019" name="Microbiol. Resour. Announc.">
        <title>Draft Genome Sequence of the Most Traditional epsilon-Poly-l-Lysine Producer, Streptomyces albulus NBRC14147.</title>
        <authorList>
            <person name="Yamanaka K."/>
            <person name="Hamano Y."/>
        </authorList>
    </citation>
    <scope>NUCLEOTIDE SEQUENCE [LARGE SCALE GENOMIC DNA]</scope>
    <source>
        <strain evidence="4 5">NBRC 14147</strain>
    </source>
</reference>
<feature type="region of interest" description="Disordered" evidence="1">
    <location>
        <begin position="79"/>
        <end position="143"/>
    </location>
</feature>
<dbReference type="InterPro" id="IPR001387">
    <property type="entry name" value="Cro/C1-type_HTH"/>
</dbReference>
<proteinExistence type="predicted"/>
<dbReference type="AlphaFoldDB" id="A0A401R329"/>
<feature type="compositionally biased region" description="Pro residues" evidence="1">
    <location>
        <begin position="90"/>
        <end position="102"/>
    </location>
</feature>
<keyword evidence="2" id="KW-1133">Transmembrane helix</keyword>
<gene>
    <name evidence="4" type="ORF">SALB_04767</name>
</gene>
<dbReference type="PROSITE" id="PS50943">
    <property type="entry name" value="HTH_CROC1"/>
    <property type="match status" value="1"/>
</dbReference>
<feature type="region of interest" description="Disordered" evidence="1">
    <location>
        <begin position="185"/>
        <end position="299"/>
    </location>
</feature>
<name>A0A401R329_STRNR</name>
<dbReference type="Gene3D" id="1.10.260.40">
    <property type="entry name" value="lambda repressor-like DNA-binding domains"/>
    <property type="match status" value="1"/>
</dbReference>
<feature type="compositionally biased region" description="Low complexity" evidence="1">
    <location>
        <begin position="231"/>
        <end position="246"/>
    </location>
</feature>
<feature type="transmembrane region" description="Helical" evidence="2">
    <location>
        <begin position="151"/>
        <end position="174"/>
    </location>
</feature>
<evidence type="ECO:0000313" key="4">
    <source>
        <dbReference type="EMBL" id="GCB92020.1"/>
    </source>
</evidence>
<sequence length="476" mass="48535">MGAGDLAALLRELKERSGLSYGALAKRLHMSTSTLHRYVNGTAVPTEFAPVERFARACRAAPEELVEVHRRWIVADAARGRRGAEKGPQGPVPEPERVPPAGPEQEAESRSEPLPEPAADAEAGTGAAATAPGGTAPPAAPARPASRARRIAAVVGAGVVLALGATALVVPGGFLASKGDRAGAVAEASPDGAGPSVPGGAGGVPKRSPGGPAGPGSGRGADGSDTGKGADGAAGDADGTPSPGGAWQDGGARQDGGAPATGAPLTVSTQPQYWDSPCGHPYLIDRPPGGIAPPPNEQDAPGWVSANGAVSAGRQSVRLTVQGVGGGTVVLESLHVRVAGTDAPLAWNDYAMGYIGVGCGGNVPKHSFGVDLDSSVPRLTPEESAHDDFPYTVRSDDAETFDVDATVKAHHVRWYLELDWSSGNRHGTVRIDDTGKPFRTSGEEGRPQYGYSLDKKRWVPIRREPDGAVSELPEGA</sequence>
<accession>A0A401R329</accession>
<dbReference type="Pfam" id="PF13560">
    <property type="entry name" value="HTH_31"/>
    <property type="match status" value="1"/>
</dbReference>
<evidence type="ECO:0000313" key="5">
    <source>
        <dbReference type="Proteomes" id="UP000288351"/>
    </source>
</evidence>
<keyword evidence="2" id="KW-0472">Membrane</keyword>
<dbReference type="SUPFAM" id="SSF47413">
    <property type="entry name" value="lambda repressor-like DNA-binding domains"/>
    <property type="match status" value="1"/>
</dbReference>
<protein>
    <submittedName>
        <fullName evidence="4">Transcriptional regulator</fullName>
    </submittedName>
</protein>
<keyword evidence="2" id="KW-0812">Transmembrane</keyword>
<dbReference type="Proteomes" id="UP000288351">
    <property type="component" value="Unassembled WGS sequence"/>
</dbReference>
<evidence type="ECO:0000256" key="2">
    <source>
        <dbReference type="SAM" id="Phobius"/>
    </source>
</evidence>
<dbReference type="InterPro" id="IPR010982">
    <property type="entry name" value="Lambda_DNA-bd_dom_sf"/>
</dbReference>
<feature type="domain" description="HTH cro/C1-type" evidence="3">
    <location>
        <begin position="10"/>
        <end position="65"/>
    </location>
</feature>
<dbReference type="GO" id="GO:0003677">
    <property type="term" value="F:DNA binding"/>
    <property type="evidence" value="ECO:0007669"/>
    <property type="project" value="InterPro"/>
</dbReference>
<feature type="compositionally biased region" description="Low complexity" evidence="1">
    <location>
        <begin position="117"/>
        <end position="143"/>
    </location>
</feature>
<feature type="compositionally biased region" description="Gly residues" evidence="1">
    <location>
        <begin position="211"/>
        <end position="221"/>
    </location>
</feature>
<organism evidence="4 5">
    <name type="scientific">Streptomyces noursei</name>
    <name type="common">Streptomyces albulus</name>
    <dbReference type="NCBI Taxonomy" id="1971"/>
    <lineage>
        <taxon>Bacteria</taxon>
        <taxon>Bacillati</taxon>
        <taxon>Actinomycetota</taxon>
        <taxon>Actinomycetes</taxon>
        <taxon>Kitasatosporales</taxon>
        <taxon>Streptomycetaceae</taxon>
        <taxon>Streptomyces</taxon>
    </lineage>
</organism>
<dbReference type="SMART" id="SM00530">
    <property type="entry name" value="HTH_XRE"/>
    <property type="match status" value="1"/>
</dbReference>